<name>A0ABT7T1F0_9ALTE</name>
<dbReference type="Proteomes" id="UP001234343">
    <property type="component" value="Unassembled WGS sequence"/>
</dbReference>
<dbReference type="InterPro" id="IPR004360">
    <property type="entry name" value="Glyas_Fos-R_dOase_dom"/>
</dbReference>
<dbReference type="InterPro" id="IPR037523">
    <property type="entry name" value="VOC_core"/>
</dbReference>
<gene>
    <name evidence="2" type="ORF">QTP81_16815</name>
</gene>
<evidence type="ECO:0000313" key="2">
    <source>
        <dbReference type="EMBL" id="MDM7862271.1"/>
    </source>
</evidence>
<keyword evidence="3" id="KW-1185">Reference proteome</keyword>
<evidence type="ECO:0000313" key="3">
    <source>
        <dbReference type="Proteomes" id="UP001234343"/>
    </source>
</evidence>
<reference evidence="2 3" key="1">
    <citation type="submission" date="2023-06" db="EMBL/GenBank/DDBJ databases">
        <title>Alteromonas sp. ASW11-36 isolated from intertidal sand.</title>
        <authorList>
            <person name="Li Y."/>
        </authorList>
    </citation>
    <scope>NUCLEOTIDE SEQUENCE [LARGE SCALE GENOMIC DNA]</scope>
    <source>
        <strain evidence="2 3">ASW11-36</strain>
    </source>
</reference>
<organism evidence="2 3">
    <name type="scientific">Alteromonas arenosi</name>
    <dbReference type="NCBI Taxonomy" id="3055817"/>
    <lineage>
        <taxon>Bacteria</taxon>
        <taxon>Pseudomonadati</taxon>
        <taxon>Pseudomonadota</taxon>
        <taxon>Gammaproteobacteria</taxon>
        <taxon>Alteromonadales</taxon>
        <taxon>Alteromonadaceae</taxon>
        <taxon>Alteromonas/Salinimonas group</taxon>
        <taxon>Alteromonas</taxon>
    </lineage>
</organism>
<proteinExistence type="predicted"/>
<dbReference type="Pfam" id="PF00903">
    <property type="entry name" value="Glyoxalase"/>
    <property type="match status" value="1"/>
</dbReference>
<dbReference type="InterPro" id="IPR029068">
    <property type="entry name" value="Glyas_Bleomycin-R_OHBP_Dase"/>
</dbReference>
<comment type="caution">
    <text evidence="2">The sequence shown here is derived from an EMBL/GenBank/DDBJ whole genome shotgun (WGS) entry which is preliminary data.</text>
</comment>
<sequence>MNMNQVIMNSTDIEKSKQFYSALGFTLIVATEHYLRFACPDNGATFSLSLADKASDGMKVYFEEPDLDRKVAELEQHGFVFEHGPEDKHYLWREAELCDPSGNKLVLYWAGDNRLNPPWRVSAE</sequence>
<accession>A0ABT7T1F0</accession>
<feature type="domain" description="VOC" evidence="1">
    <location>
        <begin position="2"/>
        <end position="110"/>
    </location>
</feature>
<dbReference type="SUPFAM" id="SSF54593">
    <property type="entry name" value="Glyoxalase/Bleomycin resistance protein/Dihydroxybiphenyl dioxygenase"/>
    <property type="match status" value="1"/>
</dbReference>
<dbReference type="Gene3D" id="3.10.180.10">
    <property type="entry name" value="2,3-Dihydroxybiphenyl 1,2-Dioxygenase, domain 1"/>
    <property type="match status" value="1"/>
</dbReference>
<evidence type="ECO:0000259" key="1">
    <source>
        <dbReference type="PROSITE" id="PS51819"/>
    </source>
</evidence>
<dbReference type="PROSITE" id="PS51819">
    <property type="entry name" value="VOC"/>
    <property type="match status" value="1"/>
</dbReference>
<protein>
    <submittedName>
        <fullName evidence="2">VOC family protein</fullName>
    </submittedName>
</protein>
<dbReference type="EMBL" id="JAUCBP010000013">
    <property type="protein sequence ID" value="MDM7862271.1"/>
    <property type="molecule type" value="Genomic_DNA"/>
</dbReference>